<dbReference type="EMBL" id="JACEIK010002097">
    <property type="protein sequence ID" value="MCD9559119.1"/>
    <property type="molecule type" value="Genomic_DNA"/>
</dbReference>
<dbReference type="Pfam" id="PF00274">
    <property type="entry name" value="Glycolytic"/>
    <property type="match status" value="1"/>
</dbReference>
<evidence type="ECO:0000256" key="1">
    <source>
        <dbReference type="ARBA" id="ARBA00000441"/>
    </source>
</evidence>
<evidence type="ECO:0000256" key="2">
    <source>
        <dbReference type="ARBA" id="ARBA00004714"/>
    </source>
</evidence>
<organism evidence="8 9">
    <name type="scientific">Datura stramonium</name>
    <name type="common">Jimsonweed</name>
    <name type="synonym">Common thornapple</name>
    <dbReference type="NCBI Taxonomy" id="4076"/>
    <lineage>
        <taxon>Eukaryota</taxon>
        <taxon>Viridiplantae</taxon>
        <taxon>Streptophyta</taxon>
        <taxon>Embryophyta</taxon>
        <taxon>Tracheophyta</taxon>
        <taxon>Spermatophyta</taxon>
        <taxon>Magnoliopsida</taxon>
        <taxon>eudicotyledons</taxon>
        <taxon>Gunneridae</taxon>
        <taxon>Pentapetalae</taxon>
        <taxon>asterids</taxon>
        <taxon>lamiids</taxon>
        <taxon>Solanales</taxon>
        <taxon>Solanaceae</taxon>
        <taxon>Solanoideae</taxon>
        <taxon>Datureae</taxon>
        <taxon>Datura</taxon>
    </lineage>
</organism>
<feature type="signal peptide" evidence="7">
    <location>
        <begin position="1"/>
        <end position="16"/>
    </location>
</feature>
<dbReference type="Gene3D" id="3.20.20.70">
    <property type="entry name" value="Aldolase class I"/>
    <property type="match status" value="1"/>
</dbReference>
<dbReference type="Proteomes" id="UP000823775">
    <property type="component" value="Unassembled WGS sequence"/>
</dbReference>
<proteinExistence type="inferred from homology"/>
<evidence type="ECO:0000256" key="3">
    <source>
        <dbReference type="ARBA" id="ARBA00010387"/>
    </source>
</evidence>
<keyword evidence="9" id="KW-1185">Reference proteome</keyword>
<dbReference type="EC" id="4.1.2.13" evidence="4"/>
<dbReference type="InterPro" id="IPR013785">
    <property type="entry name" value="Aldolase_TIM"/>
</dbReference>
<name>A0ABS8UJR7_DATST</name>
<gene>
    <name evidence="8" type="ORF">HAX54_016852</name>
</gene>
<evidence type="ECO:0000313" key="9">
    <source>
        <dbReference type="Proteomes" id="UP000823775"/>
    </source>
</evidence>
<reference evidence="8 9" key="1">
    <citation type="journal article" date="2021" name="BMC Genomics">
        <title>Datura genome reveals duplications of psychoactive alkaloid biosynthetic genes and high mutation rate following tissue culture.</title>
        <authorList>
            <person name="Rajewski A."/>
            <person name="Carter-House D."/>
            <person name="Stajich J."/>
            <person name="Litt A."/>
        </authorList>
    </citation>
    <scope>NUCLEOTIDE SEQUENCE [LARGE SCALE GENOMIC DNA]</scope>
    <source>
        <strain evidence="8">AR-01</strain>
    </source>
</reference>
<comment type="similarity">
    <text evidence="3">Belongs to the class I fructose-bisphosphate aldolase family.</text>
</comment>
<evidence type="ECO:0000256" key="6">
    <source>
        <dbReference type="ARBA" id="ARBA00023239"/>
    </source>
</evidence>
<evidence type="ECO:0000313" key="8">
    <source>
        <dbReference type="EMBL" id="MCD9559119.1"/>
    </source>
</evidence>
<evidence type="ECO:0000256" key="5">
    <source>
        <dbReference type="ARBA" id="ARBA00023152"/>
    </source>
</evidence>
<dbReference type="PANTHER" id="PTHR11627">
    <property type="entry name" value="FRUCTOSE-BISPHOSPHATE ALDOLASE"/>
    <property type="match status" value="1"/>
</dbReference>
<dbReference type="InterPro" id="IPR000741">
    <property type="entry name" value="FBA_I"/>
</dbReference>
<evidence type="ECO:0000256" key="7">
    <source>
        <dbReference type="SAM" id="SignalP"/>
    </source>
</evidence>
<keyword evidence="6" id="KW-0456">Lyase</keyword>
<accession>A0ABS8UJR7</accession>
<keyword evidence="7" id="KW-0732">Signal</keyword>
<feature type="chain" id="PRO_5045483323" description="fructose-bisphosphate aldolase" evidence="7">
    <location>
        <begin position="17"/>
        <end position="148"/>
    </location>
</feature>
<comment type="catalytic activity">
    <reaction evidence="1">
        <text>beta-D-fructose 1,6-bisphosphate = D-glyceraldehyde 3-phosphate + dihydroxyacetone phosphate</text>
        <dbReference type="Rhea" id="RHEA:14729"/>
        <dbReference type="ChEBI" id="CHEBI:32966"/>
        <dbReference type="ChEBI" id="CHEBI:57642"/>
        <dbReference type="ChEBI" id="CHEBI:59776"/>
        <dbReference type="EC" id="4.1.2.13"/>
    </reaction>
</comment>
<comment type="caution">
    <text evidence="8">The sequence shown here is derived from an EMBL/GenBank/DDBJ whole genome shotgun (WGS) entry which is preliminary data.</text>
</comment>
<sequence length="148" mass="16283">MALPLALLLTTNRELALPNGVPAGEGAPNGPSALAVKEAAWGLPRYASISQDSGLVPLWSQRSCWMVTMALTGLLRLHKKFGLRSFFTLLRTMSCLRVSSLPSMVTPGAECKDRATPEQVADYTLKLLQRRISAVPRNHVLIWWTIRS</sequence>
<keyword evidence="5" id="KW-0324">Glycolysis</keyword>
<comment type="pathway">
    <text evidence="2">Carbohydrate degradation; glycolysis; D-glyceraldehyde 3-phosphate and glycerone phosphate from D-glucose: step 4/4.</text>
</comment>
<dbReference type="SUPFAM" id="SSF51569">
    <property type="entry name" value="Aldolase"/>
    <property type="match status" value="1"/>
</dbReference>
<evidence type="ECO:0000256" key="4">
    <source>
        <dbReference type="ARBA" id="ARBA00013068"/>
    </source>
</evidence>
<protein>
    <recommendedName>
        <fullName evidence="4">fructose-bisphosphate aldolase</fullName>
        <ecNumber evidence="4">4.1.2.13</ecNumber>
    </recommendedName>
</protein>